<keyword evidence="1" id="KW-0472">Membrane</keyword>
<evidence type="ECO:0000313" key="2">
    <source>
        <dbReference type="EMBL" id="QHT27873.1"/>
    </source>
</evidence>
<accession>A0A6C0EHG2</accession>
<name>A0A6C0EHG2_9ZZZZ</name>
<proteinExistence type="predicted"/>
<reference evidence="2" key="1">
    <citation type="journal article" date="2020" name="Nature">
        <title>Giant virus diversity and host interactions through global metagenomics.</title>
        <authorList>
            <person name="Schulz F."/>
            <person name="Roux S."/>
            <person name="Paez-Espino D."/>
            <person name="Jungbluth S."/>
            <person name="Walsh D.A."/>
            <person name="Denef V.J."/>
            <person name="McMahon K.D."/>
            <person name="Konstantinidis K.T."/>
            <person name="Eloe-Fadrosh E.A."/>
            <person name="Kyrpides N.C."/>
            <person name="Woyke T."/>
        </authorList>
    </citation>
    <scope>NUCLEOTIDE SEQUENCE</scope>
    <source>
        <strain evidence="2">GVMAG-M-3300000115-19</strain>
    </source>
</reference>
<organism evidence="2">
    <name type="scientific">viral metagenome</name>
    <dbReference type="NCBI Taxonomy" id="1070528"/>
    <lineage>
        <taxon>unclassified sequences</taxon>
        <taxon>metagenomes</taxon>
        <taxon>organismal metagenomes</taxon>
    </lineage>
</organism>
<protein>
    <submittedName>
        <fullName evidence="2">Uncharacterized protein</fullName>
    </submittedName>
</protein>
<dbReference type="EMBL" id="MN738843">
    <property type="protein sequence ID" value="QHT27873.1"/>
    <property type="molecule type" value="Genomic_DNA"/>
</dbReference>
<dbReference type="AlphaFoldDB" id="A0A6C0EHG2"/>
<keyword evidence="1" id="KW-1133">Transmembrane helix</keyword>
<evidence type="ECO:0000256" key="1">
    <source>
        <dbReference type="SAM" id="Phobius"/>
    </source>
</evidence>
<keyword evidence="1" id="KW-0812">Transmembrane</keyword>
<sequence>MNNTTFNYELINRDDLYNNKIIYYLIIILILLFSIGFSLFINLYCYGICCDCKKNNRHSFSRI</sequence>
<feature type="transmembrane region" description="Helical" evidence="1">
    <location>
        <begin position="21"/>
        <end position="44"/>
    </location>
</feature>